<name>A0AAV3P0J8_LITER</name>
<evidence type="ECO:0000313" key="1">
    <source>
        <dbReference type="EMBL" id="GAA0145080.1"/>
    </source>
</evidence>
<keyword evidence="2" id="KW-1185">Reference proteome</keyword>
<dbReference type="Proteomes" id="UP001454036">
    <property type="component" value="Unassembled WGS sequence"/>
</dbReference>
<protein>
    <submittedName>
        <fullName evidence="1">Uncharacterized protein</fullName>
    </submittedName>
</protein>
<gene>
    <name evidence="1" type="ORF">LIER_05352</name>
</gene>
<evidence type="ECO:0000313" key="2">
    <source>
        <dbReference type="Proteomes" id="UP001454036"/>
    </source>
</evidence>
<reference evidence="1 2" key="1">
    <citation type="submission" date="2024-01" db="EMBL/GenBank/DDBJ databases">
        <title>The complete chloroplast genome sequence of Lithospermum erythrorhizon: insights into the phylogenetic relationship among Boraginaceae species and the maternal lineages of purple gromwells.</title>
        <authorList>
            <person name="Okada T."/>
            <person name="Watanabe K."/>
        </authorList>
    </citation>
    <scope>NUCLEOTIDE SEQUENCE [LARGE SCALE GENOMIC DNA]</scope>
</reference>
<sequence length="169" mass="19012">MKRKRTTVNDLSFDLLSHITHCVASSSDGASCMIVLSSVCRVFKEISNDRTILKNVKFDDLLLPGLHESFWHRSGLLCQCMQNRNHSAIDFSLKYADALDLSFKVHRRALLLGLVSLLACVRAVDTVNTRSRQKALNVAEAEYQKICDAADVDIKRGKEFVEMLKAVIK</sequence>
<organism evidence="1 2">
    <name type="scientific">Lithospermum erythrorhizon</name>
    <name type="common">Purple gromwell</name>
    <name type="synonym">Lithospermum officinale var. erythrorhizon</name>
    <dbReference type="NCBI Taxonomy" id="34254"/>
    <lineage>
        <taxon>Eukaryota</taxon>
        <taxon>Viridiplantae</taxon>
        <taxon>Streptophyta</taxon>
        <taxon>Embryophyta</taxon>
        <taxon>Tracheophyta</taxon>
        <taxon>Spermatophyta</taxon>
        <taxon>Magnoliopsida</taxon>
        <taxon>eudicotyledons</taxon>
        <taxon>Gunneridae</taxon>
        <taxon>Pentapetalae</taxon>
        <taxon>asterids</taxon>
        <taxon>lamiids</taxon>
        <taxon>Boraginales</taxon>
        <taxon>Boraginaceae</taxon>
        <taxon>Boraginoideae</taxon>
        <taxon>Lithospermeae</taxon>
        <taxon>Lithospermum</taxon>
    </lineage>
</organism>
<comment type="caution">
    <text evidence="1">The sequence shown here is derived from an EMBL/GenBank/DDBJ whole genome shotgun (WGS) entry which is preliminary data.</text>
</comment>
<dbReference type="EMBL" id="BAABME010000733">
    <property type="protein sequence ID" value="GAA0145080.1"/>
    <property type="molecule type" value="Genomic_DNA"/>
</dbReference>
<dbReference type="AlphaFoldDB" id="A0AAV3P0J8"/>
<proteinExistence type="predicted"/>
<accession>A0AAV3P0J8</accession>